<organism evidence="1 2">
    <name type="scientific">Phycomyces blakesleeanus (strain ATCC 8743b / DSM 1359 / FGSC 10004 / NBRC 33097 / NRRL 1555)</name>
    <dbReference type="NCBI Taxonomy" id="763407"/>
    <lineage>
        <taxon>Eukaryota</taxon>
        <taxon>Fungi</taxon>
        <taxon>Fungi incertae sedis</taxon>
        <taxon>Mucoromycota</taxon>
        <taxon>Mucoromycotina</taxon>
        <taxon>Mucoromycetes</taxon>
        <taxon>Mucorales</taxon>
        <taxon>Phycomycetaceae</taxon>
        <taxon>Phycomyces</taxon>
    </lineage>
</organism>
<proteinExistence type="predicted"/>
<dbReference type="VEuPathDB" id="FungiDB:PHYBLDRAFT_64617"/>
<keyword evidence="2" id="KW-1185">Reference proteome</keyword>
<accession>A0A167J9J0</accession>
<dbReference type="GeneID" id="29002229"/>
<dbReference type="PANTHER" id="PTHR46579">
    <property type="entry name" value="F5/8 TYPE C DOMAIN-CONTAINING PROTEIN-RELATED"/>
    <property type="match status" value="1"/>
</dbReference>
<dbReference type="InParanoid" id="A0A167J9J0"/>
<dbReference type="EMBL" id="KV441010">
    <property type="protein sequence ID" value="OAD65549.1"/>
    <property type="molecule type" value="Genomic_DNA"/>
</dbReference>
<dbReference type="AlphaFoldDB" id="A0A167J9J0"/>
<gene>
    <name evidence="1" type="ORF">PHYBLDRAFT_64617</name>
</gene>
<protein>
    <submittedName>
        <fullName evidence="1">Uncharacterized protein</fullName>
    </submittedName>
</protein>
<dbReference type="OrthoDB" id="3247418at2759"/>
<name>A0A167J9J0_PHYB8</name>
<evidence type="ECO:0000313" key="2">
    <source>
        <dbReference type="Proteomes" id="UP000077315"/>
    </source>
</evidence>
<reference evidence="2" key="1">
    <citation type="submission" date="2015-06" db="EMBL/GenBank/DDBJ databases">
        <title>Expansion of signal transduction pathways in fungi by whole-genome duplication.</title>
        <authorList>
            <consortium name="DOE Joint Genome Institute"/>
            <person name="Corrochano L.M."/>
            <person name="Kuo A."/>
            <person name="Marcet-Houben M."/>
            <person name="Polaino S."/>
            <person name="Salamov A."/>
            <person name="Villalobos J.M."/>
            <person name="Alvarez M.I."/>
            <person name="Avalos J."/>
            <person name="Benito E.P."/>
            <person name="Benoit I."/>
            <person name="Burger G."/>
            <person name="Camino L.P."/>
            <person name="Canovas D."/>
            <person name="Cerda-Olmedo E."/>
            <person name="Cheng J.-F."/>
            <person name="Dominguez A."/>
            <person name="Elias M."/>
            <person name="Eslava A.P."/>
            <person name="Glaser F."/>
            <person name="Grimwood J."/>
            <person name="Gutierrez G."/>
            <person name="Heitman J."/>
            <person name="Henrissat B."/>
            <person name="Iturriaga E.A."/>
            <person name="Lang B.F."/>
            <person name="Lavin J.L."/>
            <person name="Lee S."/>
            <person name="Li W."/>
            <person name="Lindquist E."/>
            <person name="Lopez-Garcia S."/>
            <person name="Luque E.M."/>
            <person name="Marcos A.T."/>
            <person name="Martin J."/>
            <person name="McCluskey K."/>
            <person name="Medina H.R."/>
            <person name="Miralles-Duran A."/>
            <person name="Miyazaki A."/>
            <person name="Munoz-Torres E."/>
            <person name="Oguiza J.A."/>
            <person name="Ohm R."/>
            <person name="Olmedo M."/>
            <person name="Orejas M."/>
            <person name="Ortiz-Castellanos L."/>
            <person name="Pisabarro A.G."/>
            <person name="Rodriguez-Romero J."/>
            <person name="Ruiz-Herrera J."/>
            <person name="Ruiz-Vazquez R."/>
            <person name="Sanz C."/>
            <person name="Schackwitz W."/>
            <person name="Schmutz J."/>
            <person name="Shahriari M."/>
            <person name="Shelest E."/>
            <person name="Silva-Franco F."/>
            <person name="Soanes D."/>
            <person name="Syed K."/>
            <person name="Tagua V.G."/>
            <person name="Talbot N.J."/>
            <person name="Thon M."/>
            <person name="De vries R.P."/>
            <person name="Wiebenga A."/>
            <person name="Yadav J.S."/>
            <person name="Braun E.L."/>
            <person name="Baker S."/>
            <person name="Garre V."/>
            <person name="Horwitz B."/>
            <person name="Torres-Martinez S."/>
            <person name="Idnurm A."/>
            <person name="Herrera-Estrella A."/>
            <person name="Gabaldon T."/>
            <person name="Grigoriev I.V."/>
        </authorList>
    </citation>
    <scope>NUCLEOTIDE SEQUENCE [LARGE SCALE GENOMIC DNA]</scope>
    <source>
        <strain evidence="2">NRRL 1555(-)</strain>
    </source>
</reference>
<dbReference type="RefSeq" id="XP_018283589.1">
    <property type="nucleotide sequence ID" value="XM_018441323.1"/>
</dbReference>
<evidence type="ECO:0000313" key="1">
    <source>
        <dbReference type="EMBL" id="OAD65549.1"/>
    </source>
</evidence>
<sequence>MHLHLHLHLRQTMIAFGPVYSYWLFSFKRYNSALKNIKTNRRNGFETTFMRQFIEDTSINTNTNNNNNNNTTYLSHSFSISKCLETSQNLSMTICGNKPLPSSVLPFKTRPLSFMLKHEYDCLLEYYQVAYKNPQISGYKDVIDDSPFVNDWIEMVRSIDLLGQNYKGCISTNDRGSYIQAYFTERAGSEHAYVGEIQYFFVHKFRPTVSFLTHRDPHSSQNVFAFVKWFKPTSEKTRESEGVELLHNELYK</sequence>
<dbReference type="PANTHER" id="PTHR46579:SF2">
    <property type="entry name" value="C2H2-TYPE DOMAIN-CONTAINING PROTEIN"/>
    <property type="match status" value="1"/>
</dbReference>
<dbReference type="Proteomes" id="UP000077315">
    <property type="component" value="Unassembled WGS sequence"/>
</dbReference>